<protein>
    <submittedName>
        <fullName evidence="1">13250_t:CDS:1</fullName>
    </submittedName>
</protein>
<dbReference type="Proteomes" id="UP000789702">
    <property type="component" value="Unassembled WGS sequence"/>
</dbReference>
<accession>A0ACA9M9V0</accession>
<sequence>MPGIMPGIHRNLPNDWELLYLGHYHEKVEETIILKNNFSANKLHTADVATDLEIASLVLAKNLNAYAVHPQIIIQWKGQDGLSNTYPGFID</sequence>
<evidence type="ECO:0000313" key="2">
    <source>
        <dbReference type="Proteomes" id="UP000789702"/>
    </source>
</evidence>
<reference evidence="1" key="1">
    <citation type="submission" date="2021-06" db="EMBL/GenBank/DDBJ databases">
        <authorList>
            <person name="Kallberg Y."/>
            <person name="Tangrot J."/>
            <person name="Rosling A."/>
        </authorList>
    </citation>
    <scope>NUCLEOTIDE SEQUENCE</scope>
    <source>
        <strain evidence="1">IL203A</strain>
    </source>
</reference>
<dbReference type="EMBL" id="CAJVPU010007969">
    <property type="protein sequence ID" value="CAG8578850.1"/>
    <property type="molecule type" value="Genomic_DNA"/>
</dbReference>
<evidence type="ECO:0000313" key="1">
    <source>
        <dbReference type="EMBL" id="CAG8578850.1"/>
    </source>
</evidence>
<organism evidence="1 2">
    <name type="scientific">Dentiscutata heterogama</name>
    <dbReference type="NCBI Taxonomy" id="1316150"/>
    <lineage>
        <taxon>Eukaryota</taxon>
        <taxon>Fungi</taxon>
        <taxon>Fungi incertae sedis</taxon>
        <taxon>Mucoromycota</taxon>
        <taxon>Glomeromycotina</taxon>
        <taxon>Glomeromycetes</taxon>
        <taxon>Diversisporales</taxon>
        <taxon>Gigasporaceae</taxon>
        <taxon>Dentiscutata</taxon>
    </lineage>
</organism>
<comment type="caution">
    <text evidence="1">The sequence shown here is derived from an EMBL/GenBank/DDBJ whole genome shotgun (WGS) entry which is preliminary data.</text>
</comment>
<feature type="non-terminal residue" evidence="1">
    <location>
        <position position="91"/>
    </location>
</feature>
<proteinExistence type="predicted"/>
<keyword evidence="2" id="KW-1185">Reference proteome</keyword>
<gene>
    <name evidence="1" type="ORF">DHETER_LOCUS6380</name>
</gene>
<name>A0ACA9M9V0_9GLOM</name>